<dbReference type="PANTHER" id="PTHR39420">
    <property type="match status" value="1"/>
</dbReference>
<feature type="compositionally biased region" description="Acidic residues" evidence="1">
    <location>
        <begin position="556"/>
        <end position="565"/>
    </location>
</feature>
<dbReference type="InterPro" id="IPR018766">
    <property type="entry name" value="Zinicin_2"/>
</dbReference>
<dbReference type="Pfam" id="PF10103">
    <property type="entry name" value="Zincin_2"/>
    <property type="match status" value="1"/>
</dbReference>
<feature type="compositionally biased region" description="Polar residues" evidence="1">
    <location>
        <begin position="525"/>
        <end position="536"/>
    </location>
</feature>
<keyword evidence="2" id="KW-0378">Hydrolase</keyword>
<dbReference type="eggNOG" id="COG5282">
    <property type="taxonomic scope" value="Bacteria"/>
</dbReference>
<dbReference type="SUPFAM" id="SSF55486">
    <property type="entry name" value="Metalloproteases ('zincins'), catalytic domain"/>
    <property type="match status" value="1"/>
</dbReference>
<sequence>MMETDAYSMPEVQRLMAQRMVPMSEDELHKWLIDSFGPYQGEMAWQQLSQLPSEVRDQMLNAPGGLPDPSEVHTLMEAFNKSNLGSAEGLDDVLSQGPINVKMAASIGHDMAVQGETIRETSAVQGARVRSAVSQANLWLDAVTDFNPPTGTVDVLTRDQWVDKALPTWARFSAPVAQAMNAAMAAVVSDRFGGEIQGEIAGIFAGPVPISFPDNLKDPAKLITVLGNTSYAMQLGRAAGHMAHSIRGGFDQGIALLDNPAGALIPENVDSYATELKVPSAEVLEYLALVEEAHARLFSNVPWLMPQFDTLIDKYARGITIDLDAMEDQIRQAQEMNPDSLSGAVDLSKVGMSETPEQQEALHSLETLLALVEGWVDCVVWRAGMAHIPHLEQLREMQRRERAMGGATEETFNILLGLELRPKKMRDAAELWETITLAEGSDARDHRWSHPDLLPIMAEDALTRSQEQSKDSAEFDQDLQDLLAQAEDGETTEPENQDGSSSPQPDQKANPDESDEISSDAAGSAETSDSVESTDSVIADGYAKPDDSSDLSQSLDSEEPIDWDEELAKLLASEQGSPSDDADEMKDEDRQENGEGREGGDDGKGGNIPPSAEDPYQPHEPQA</sequence>
<feature type="compositionally biased region" description="Polar residues" evidence="1">
    <location>
        <begin position="497"/>
        <end position="507"/>
    </location>
</feature>
<dbReference type="NCBIfam" id="TIGR03624">
    <property type="entry name" value="putative hydrolase"/>
    <property type="match status" value="1"/>
</dbReference>
<dbReference type="InterPro" id="IPR042271">
    <property type="entry name" value="Zinicin_2_N"/>
</dbReference>
<reference evidence="2 3" key="1">
    <citation type="submission" date="2010-12" db="EMBL/GenBank/DDBJ databases">
        <authorList>
            <person name="Muzny D."/>
            <person name="Qin X."/>
            <person name="Buhay C."/>
            <person name="Dugan-Rocha S."/>
            <person name="Ding Y."/>
            <person name="Chen G."/>
            <person name="Hawes A."/>
            <person name="Holder M."/>
            <person name="Jhangiani S."/>
            <person name="Johnson A."/>
            <person name="Khan Z."/>
            <person name="Li Z."/>
            <person name="Liu W."/>
            <person name="Liu X."/>
            <person name="Perez L."/>
            <person name="Shen H."/>
            <person name="Wang Q."/>
            <person name="Watt J."/>
            <person name="Xi L."/>
            <person name="Xin Y."/>
            <person name="Zhou J."/>
            <person name="Deng J."/>
            <person name="Jiang H."/>
            <person name="Liu Y."/>
            <person name="Qu J."/>
            <person name="Song X.-Z."/>
            <person name="Zhang L."/>
            <person name="Villasana D."/>
            <person name="Johnson A."/>
            <person name="Liu J."/>
            <person name="Liyanage D."/>
            <person name="Lorensuhewa L."/>
            <person name="Robinson T."/>
            <person name="Song A."/>
            <person name="Song B.-B."/>
            <person name="Dinh H."/>
            <person name="Thornton R."/>
            <person name="Coyle M."/>
            <person name="Francisco L."/>
            <person name="Jackson L."/>
            <person name="Javaid M."/>
            <person name="Korchina V."/>
            <person name="Kovar C."/>
            <person name="Mata R."/>
            <person name="Mathew T."/>
            <person name="Ngo R."/>
            <person name="Nguyen L."/>
            <person name="Nguyen N."/>
            <person name="Okwuonu G."/>
            <person name="Ongeri F."/>
            <person name="Pham C."/>
            <person name="Simmons D."/>
            <person name="Wilczek-Boney K."/>
            <person name="Hale W."/>
            <person name="Jakkamsetti A."/>
            <person name="Pham P."/>
            <person name="Ruth R."/>
            <person name="San Lucas F."/>
            <person name="Warren J."/>
            <person name="Zhang J."/>
            <person name="Zhao Z."/>
            <person name="Zhou C."/>
            <person name="Zhu D."/>
            <person name="Lee S."/>
            <person name="Bess C."/>
            <person name="Blankenburg K."/>
            <person name="Forbes L."/>
            <person name="Fu Q."/>
            <person name="Gubbala S."/>
            <person name="Hirani K."/>
            <person name="Jayaseelan J.C."/>
            <person name="Lara F."/>
            <person name="Munidasa M."/>
            <person name="Palculict T."/>
            <person name="Patil S."/>
            <person name="Pu L.-L."/>
            <person name="Saada N."/>
            <person name="Tang L."/>
            <person name="Weissenberger G."/>
            <person name="Zhu Y."/>
            <person name="Hemphill L."/>
            <person name="Shang Y."/>
            <person name="Youmans B."/>
            <person name="Ayvaz T."/>
            <person name="Ross M."/>
            <person name="Santibanez J."/>
            <person name="Aqrawi P."/>
            <person name="Gross S."/>
            <person name="Joshi V."/>
            <person name="Fowler G."/>
            <person name="Nazareth L."/>
            <person name="Reid J."/>
            <person name="Worley K."/>
            <person name="Petrosino J."/>
            <person name="Highlander S."/>
            <person name="Gibbs R."/>
        </authorList>
    </citation>
    <scope>NUCLEOTIDE SEQUENCE [LARGE SCALE GENOMIC DNA]</scope>
    <source>
        <strain evidence="2 3">DSM 10105</strain>
    </source>
</reference>
<gene>
    <name evidence="2" type="ORF">HMPREF0620_1256</name>
</gene>
<evidence type="ECO:0000313" key="2">
    <source>
        <dbReference type="EMBL" id="EFT82571.1"/>
    </source>
</evidence>
<dbReference type="Proteomes" id="UP000004946">
    <property type="component" value="Chromosome"/>
</dbReference>
<protein>
    <submittedName>
        <fullName evidence="2">Putative hydrolase</fullName>
    </submittedName>
</protein>
<feature type="region of interest" description="Disordered" evidence="1">
    <location>
        <begin position="488"/>
        <end position="623"/>
    </location>
</feature>
<proteinExistence type="predicted"/>
<feature type="compositionally biased region" description="Basic and acidic residues" evidence="1">
    <location>
        <begin position="587"/>
        <end position="604"/>
    </location>
</feature>
<dbReference type="AlphaFoldDB" id="E6K2L7"/>
<evidence type="ECO:0000313" key="3">
    <source>
        <dbReference type="Proteomes" id="UP000004946"/>
    </source>
</evidence>
<evidence type="ECO:0000256" key="1">
    <source>
        <dbReference type="SAM" id="MobiDB-lite"/>
    </source>
</evidence>
<keyword evidence="3" id="KW-1185">Reference proteome</keyword>
<dbReference type="GO" id="GO:0016787">
    <property type="term" value="F:hydrolase activity"/>
    <property type="evidence" value="ECO:0007669"/>
    <property type="project" value="UniProtKB-KW"/>
</dbReference>
<accession>E6K2L7</accession>
<dbReference type="HOGENOM" id="CLU_031872_0_0_11"/>
<dbReference type="Gene3D" id="1.20.150.30">
    <property type="entry name" value="Zincin-like metallopeptidase, N-terminal domain"/>
    <property type="match status" value="1"/>
</dbReference>
<dbReference type="PANTHER" id="PTHR39420:SF2">
    <property type="entry name" value="HYDROLASE"/>
    <property type="match status" value="1"/>
</dbReference>
<dbReference type="EMBL" id="AEON01000002">
    <property type="protein sequence ID" value="EFT82571.1"/>
    <property type="molecule type" value="Genomic_DNA"/>
</dbReference>
<organism evidence="2 3">
    <name type="scientific">Parascardovia denticolens DSM 10105 = JCM 12538</name>
    <dbReference type="NCBI Taxonomy" id="864564"/>
    <lineage>
        <taxon>Bacteria</taxon>
        <taxon>Bacillati</taxon>
        <taxon>Actinomycetota</taxon>
        <taxon>Actinomycetes</taxon>
        <taxon>Bifidobacteriales</taxon>
        <taxon>Bifidobacteriaceae</taxon>
        <taxon>Parascardovia</taxon>
    </lineage>
</organism>
<comment type="caution">
    <text evidence="2">The sequence shown here is derived from an EMBL/GenBank/DDBJ whole genome shotgun (WGS) entry which is preliminary data.</text>
</comment>
<name>E6K2L7_PARDN</name>